<sequence>MIELSYQSNLRAEYFKDSTLMTKRSRKQSSCQWNHSKISQHSSHDSQWSSPIYRQKVSSRFEHNKKSALVHQDRV</sequence>
<dbReference type="EMBL" id="FN653154">
    <property type="protein sequence ID" value="CBY13015.1"/>
    <property type="molecule type" value="Genomic_DNA"/>
</dbReference>
<evidence type="ECO:0000256" key="1">
    <source>
        <dbReference type="SAM" id="MobiDB-lite"/>
    </source>
</evidence>
<evidence type="ECO:0000313" key="3">
    <source>
        <dbReference type="Proteomes" id="UP000001307"/>
    </source>
</evidence>
<keyword evidence="3" id="KW-1185">Reference proteome</keyword>
<protein>
    <submittedName>
        <fullName evidence="2">Uncharacterized protein</fullName>
    </submittedName>
</protein>
<dbReference type="AlphaFoldDB" id="E4XTF3"/>
<accession>E4XTF3</accession>
<evidence type="ECO:0000313" key="2">
    <source>
        <dbReference type="EMBL" id="CBY13015.1"/>
    </source>
</evidence>
<proteinExistence type="predicted"/>
<feature type="region of interest" description="Disordered" evidence="1">
    <location>
        <begin position="19"/>
        <end position="50"/>
    </location>
</feature>
<dbReference type="Proteomes" id="UP000001307">
    <property type="component" value="Unassembled WGS sequence"/>
</dbReference>
<dbReference type="InParanoid" id="E4XTF3"/>
<feature type="compositionally biased region" description="Polar residues" evidence="1">
    <location>
        <begin position="28"/>
        <end position="37"/>
    </location>
</feature>
<gene>
    <name evidence="2" type="ORF">GSOID_T00003092001</name>
</gene>
<feature type="compositionally biased region" description="Low complexity" evidence="1">
    <location>
        <begin position="39"/>
        <end position="50"/>
    </location>
</feature>
<organism evidence="2">
    <name type="scientific">Oikopleura dioica</name>
    <name type="common">Tunicate</name>
    <dbReference type="NCBI Taxonomy" id="34765"/>
    <lineage>
        <taxon>Eukaryota</taxon>
        <taxon>Metazoa</taxon>
        <taxon>Chordata</taxon>
        <taxon>Tunicata</taxon>
        <taxon>Appendicularia</taxon>
        <taxon>Copelata</taxon>
        <taxon>Oikopleuridae</taxon>
        <taxon>Oikopleura</taxon>
    </lineage>
</organism>
<reference evidence="2" key="1">
    <citation type="journal article" date="2010" name="Science">
        <title>Plasticity of animal genome architecture unmasked by rapid evolution of a pelagic tunicate.</title>
        <authorList>
            <person name="Denoeud F."/>
            <person name="Henriet S."/>
            <person name="Mungpakdee S."/>
            <person name="Aury J.M."/>
            <person name="Da Silva C."/>
            <person name="Brinkmann H."/>
            <person name="Mikhaleva J."/>
            <person name="Olsen L.C."/>
            <person name="Jubin C."/>
            <person name="Canestro C."/>
            <person name="Bouquet J.M."/>
            <person name="Danks G."/>
            <person name="Poulain J."/>
            <person name="Campsteijn C."/>
            <person name="Adamski M."/>
            <person name="Cross I."/>
            <person name="Yadetie F."/>
            <person name="Muffato M."/>
            <person name="Louis A."/>
            <person name="Butcher S."/>
            <person name="Tsagkogeorga G."/>
            <person name="Konrad A."/>
            <person name="Singh S."/>
            <person name="Jensen M.F."/>
            <person name="Cong E.H."/>
            <person name="Eikeseth-Otteraa H."/>
            <person name="Noel B."/>
            <person name="Anthouard V."/>
            <person name="Porcel B.M."/>
            <person name="Kachouri-Lafond R."/>
            <person name="Nishino A."/>
            <person name="Ugolini M."/>
            <person name="Chourrout P."/>
            <person name="Nishida H."/>
            <person name="Aasland R."/>
            <person name="Huzurbazar S."/>
            <person name="Westhof E."/>
            <person name="Delsuc F."/>
            <person name="Lehrach H."/>
            <person name="Reinhardt R."/>
            <person name="Weissenbach J."/>
            <person name="Roy S.W."/>
            <person name="Artiguenave F."/>
            <person name="Postlethwait J.H."/>
            <person name="Manak J.R."/>
            <person name="Thompson E.M."/>
            <person name="Jaillon O."/>
            <person name="Du Pasquier L."/>
            <person name="Boudinot P."/>
            <person name="Liberles D.A."/>
            <person name="Volff J.N."/>
            <person name="Philippe H."/>
            <person name="Lenhard B."/>
            <person name="Roest Crollius H."/>
            <person name="Wincker P."/>
            <person name="Chourrout D."/>
        </authorList>
    </citation>
    <scope>NUCLEOTIDE SEQUENCE [LARGE SCALE GENOMIC DNA]</scope>
</reference>
<name>E4XTF3_OIKDI</name>